<protein>
    <submittedName>
        <fullName evidence="2">Uncharacterized protein</fullName>
    </submittedName>
</protein>
<dbReference type="EMBL" id="CABITT030000008">
    <property type="protein sequence ID" value="VVB15625.1"/>
    <property type="molecule type" value="Genomic_DNA"/>
</dbReference>
<accession>A0A565CPK3</accession>
<proteinExistence type="predicted"/>
<dbReference type="AlphaFoldDB" id="A0A565CPK3"/>
<evidence type="ECO:0000256" key="1">
    <source>
        <dbReference type="SAM" id="MobiDB-lite"/>
    </source>
</evidence>
<comment type="caution">
    <text evidence="2">The sequence shown here is derived from an EMBL/GenBank/DDBJ whole genome shotgun (WGS) entry which is preliminary data.</text>
</comment>
<evidence type="ECO:0000313" key="2">
    <source>
        <dbReference type="EMBL" id="VVB15625.1"/>
    </source>
</evidence>
<feature type="compositionally biased region" description="Basic and acidic residues" evidence="1">
    <location>
        <begin position="7"/>
        <end position="34"/>
    </location>
</feature>
<evidence type="ECO:0000313" key="3">
    <source>
        <dbReference type="Proteomes" id="UP000489600"/>
    </source>
</evidence>
<name>A0A565CPK3_9BRAS</name>
<gene>
    <name evidence="2" type="ORF">ANE_LOCUS26069</name>
</gene>
<organism evidence="2 3">
    <name type="scientific">Arabis nemorensis</name>
    <dbReference type="NCBI Taxonomy" id="586526"/>
    <lineage>
        <taxon>Eukaryota</taxon>
        <taxon>Viridiplantae</taxon>
        <taxon>Streptophyta</taxon>
        <taxon>Embryophyta</taxon>
        <taxon>Tracheophyta</taxon>
        <taxon>Spermatophyta</taxon>
        <taxon>Magnoliopsida</taxon>
        <taxon>eudicotyledons</taxon>
        <taxon>Gunneridae</taxon>
        <taxon>Pentapetalae</taxon>
        <taxon>rosids</taxon>
        <taxon>malvids</taxon>
        <taxon>Brassicales</taxon>
        <taxon>Brassicaceae</taxon>
        <taxon>Arabideae</taxon>
        <taxon>Arabis</taxon>
    </lineage>
</organism>
<feature type="region of interest" description="Disordered" evidence="1">
    <location>
        <begin position="1"/>
        <end position="50"/>
    </location>
</feature>
<sequence>MLSAWMKETRRQRSEKKKISLSEKVGEGSHRQDDEACSTDQNEGTTVPPETCGEAELILKAKMATSGSVSES</sequence>
<keyword evidence="3" id="KW-1185">Reference proteome</keyword>
<reference evidence="2" key="1">
    <citation type="submission" date="2019-07" db="EMBL/GenBank/DDBJ databases">
        <authorList>
            <person name="Dittberner H."/>
        </authorList>
    </citation>
    <scope>NUCLEOTIDE SEQUENCE [LARGE SCALE GENOMIC DNA]</scope>
</reference>
<dbReference type="Proteomes" id="UP000489600">
    <property type="component" value="Unassembled WGS sequence"/>
</dbReference>